<proteinExistence type="predicted"/>
<comment type="caution">
    <text evidence="2">The sequence shown here is derived from an EMBL/GenBank/DDBJ whole genome shotgun (WGS) entry which is preliminary data.</text>
</comment>
<gene>
    <name evidence="2" type="ORF">BHYA_0015g00200</name>
</gene>
<dbReference type="AlphaFoldDB" id="A0A4Z1HA00"/>
<name>A0A4Z1HA00_9HELO</name>
<evidence type="ECO:0000313" key="2">
    <source>
        <dbReference type="EMBL" id="TGO41857.1"/>
    </source>
</evidence>
<protein>
    <recommendedName>
        <fullName evidence="4">Secreted protein</fullName>
    </recommendedName>
</protein>
<keyword evidence="3" id="KW-1185">Reference proteome</keyword>
<keyword evidence="1" id="KW-0732">Signal</keyword>
<dbReference type="EMBL" id="PQXK01000015">
    <property type="protein sequence ID" value="TGO41857.1"/>
    <property type="molecule type" value="Genomic_DNA"/>
</dbReference>
<sequence>MVLVLGLAILQAGCRRSVWSLQLLRQQAFLGRKELKTCLNKFVKKLLFDFYYQLQVRNRDITAVAATGSRLCYNS</sequence>
<feature type="signal peptide" evidence="1">
    <location>
        <begin position="1"/>
        <end position="20"/>
    </location>
</feature>
<evidence type="ECO:0000256" key="1">
    <source>
        <dbReference type="SAM" id="SignalP"/>
    </source>
</evidence>
<organism evidence="2 3">
    <name type="scientific">Botrytis hyacinthi</name>
    <dbReference type="NCBI Taxonomy" id="278943"/>
    <lineage>
        <taxon>Eukaryota</taxon>
        <taxon>Fungi</taxon>
        <taxon>Dikarya</taxon>
        <taxon>Ascomycota</taxon>
        <taxon>Pezizomycotina</taxon>
        <taxon>Leotiomycetes</taxon>
        <taxon>Helotiales</taxon>
        <taxon>Sclerotiniaceae</taxon>
        <taxon>Botrytis</taxon>
    </lineage>
</organism>
<reference evidence="2 3" key="1">
    <citation type="submission" date="2017-12" db="EMBL/GenBank/DDBJ databases">
        <title>Comparative genomics of Botrytis spp.</title>
        <authorList>
            <person name="Valero-Jimenez C.A."/>
            <person name="Tapia P."/>
            <person name="Veloso J."/>
            <person name="Silva-Moreno E."/>
            <person name="Staats M."/>
            <person name="Valdes J.H."/>
            <person name="Van Kan J.A.L."/>
        </authorList>
    </citation>
    <scope>NUCLEOTIDE SEQUENCE [LARGE SCALE GENOMIC DNA]</scope>
    <source>
        <strain evidence="2 3">Bh0001</strain>
    </source>
</reference>
<evidence type="ECO:0008006" key="4">
    <source>
        <dbReference type="Google" id="ProtNLM"/>
    </source>
</evidence>
<accession>A0A4Z1HA00</accession>
<evidence type="ECO:0000313" key="3">
    <source>
        <dbReference type="Proteomes" id="UP000297814"/>
    </source>
</evidence>
<dbReference type="Proteomes" id="UP000297814">
    <property type="component" value="Unassembled WGS sequence"/>
</dbReference>
<feature type="chain" id="PRO_5021323852" description="Secreted protein" evidence="1">
    <location>
        <begin position="21"/>
        <end position="75"/>
    </location>
</feature>